<evidence type="ECO:0000313" key="1">
    <source>
        <dbReference type="EMBL" id="RMZ41866.1"/>
    </source>
</evidence>
<dbReference type="Proteomes" id="UP000275480">
    <property type="component" value="Unassembled WGS sequence"/>
</dbReference>
<evidence type="ECO:0000313" key="2">
    <source>
        <dbReference type="Proteomes" id="UP000275480"/>
    </source>
</evidence>
<dbReference type="EMBL" id="QQZZ01000110">
    <property type="protein sequence ID" value="RMZ41866.1"/>
    <property type="molecule type" value="Genomic_DNA"/>
</dbReference>
<comment type="caution">
    <text evidence="1">The sequence shown here is derived from an EMBL/GenBank/DDBJ whole genome shotgun (WGS) entry which is preliminary data.</text>
</comment>
<dbReference type="AlphaFoldDB" id="A0AB74CA00"/>
<proteinExistence type="predicted"/>
<gene>
    <name evidence="1" type="ORF">CA14_011288</name>
</gene>
<protein>
    <submittedName>
        <fullName evidence="1">Uncharacterized protein</fullName>
    </submittedName>
</protein>
<name>A0AB74CA00_ASPFL</name>
<sequence length="93" mass="10009">MTAIAIAHFLVTLKTRAPSCPTIIVQGRLDMDDDLASSVVKYTASIRDGESQGDFGFNEDLGSALTKYAALVLGTRNDHVTGYELLYDVIVDG</sequence>
<reference evidence="1 2" key="1">
    <citation type="submission" date="2018-07" db="EMBL/GenBank/DDBJ databases">
        <title>Identification of spontaneous genetic mutation associated with occurrence of a yellow conidial color mutant of Aspergillus flavus.</title>
        <authorList>
            <person name="Chang P.-K."/>
            <person name="Mack B.M."/>
            <person name="Scharfenstein L."/>
            <person name="Gilbert M.K."/>
        </authorList>
    </citation>
    <scope>NUCLEOTIDE SEQUENCE [LARGE SCALE GENOMIC DNA]</scope>
    <source>
        <strain evidence="1 2">CA14</strain>
    </source>
</reference>
<organism evidence="1 2">
    <name type="scientific">Aspergillus flavus</name>
    <dbReference type="NCBI Taxonomy" id="5059"/>
    <lineage>
        <taxon>Eukaryota</taxon>
        <taxon>Fungi</taxon>
        <taxon>Dikarya</taxon>
        <taxon>Ascomycota</taxon>
        <taxon>Pezizomycotina</taxon>
        <taxon>Eurotiomycetes</taxon>
        <taxon>Eurotiomycetidae</taxon>
        <taxon>Eurotiales</taxon>
        <taxon>Aspergillaceae</taxon>
        <taxon>Aspergillus</taxon>
        <taxon>Aspergillus subgen. Circumdati</taxon>
    </lineage>
</organism>
<accession>A0AB74CA00</accession>